<name>A0A0N4VU21_HAEPC</name>
<dbReference type="AlphaFoldDB" id="A0A0N4VU21"/>
<evidence type="ECO:0000313" key="2">
    <source>
        <dbReference type="Proteomes" id="UP000268014"/>
    </source>
</evidence>
<organism evidence="3">
    <name type="scientific">Haemonchus placei</name>
    <name type="common">Barber's pole worm</name>
    <dbReference type="NCBI Taxonomy" id="6290"/>
    <lineage>
        <taxon>Eukaryota</taxon>
        <taxon>Metazoa</taxon>
        <taxon>Ecdysozoa</taxon>
        <taxon>Nematoda</taxon>
        <taxon>Chromadorea</taxon>
        <taxon>Rhabditida</taxon>
        <taxon>Rhabditina</taxon>
        <taxon>Rhabditomorpha</taxon>
        <taxon>Strongyloidea</taxon>
        <taxon>Trichostrongylidae</taxon>
        <taxon>Haemonchus</taxon>
    </lineage>
</organism>
<evidence type="ECO:0000313" key="3">
    <source>
        <dbReference type="WBParaSite" id="HPLM_0000078801-mRNA-1"/>
    </source>
</evidence>
<dbReference type="EMBL" id="UZAF01000738">
    <property type="protein sequence ID" value="VDO06388.1"/>
    <property type="molecule type" value="Genomic_DNA"/>
</dbReference>
<proteinExistence type="predicted"/>
<evidence type="ECO:0000313" key="1">
    <source>
        <dbReference type="EMBL" id="VDO06388.1"/>
    </source>
</evidence>
<reference evidence="1 2" key="2">
    <citation type="submission" date="2018-11" db="EMBL/GenBank/DDBJ databases">
        <authorList>
            <consortium name="Pathogen Informatics"/>
        </authorList>
    </citation>
    <scope>NUCLEOTIDE SEQUENCE [LARGE SCALE GENOMIC DNA]</scope>
    <source>
        <strain evidence="1 2">MHpl1</strain>
    </source>
</reference>
<keyword evidence="2" id="KW-1185">Reference proteome</keyword>
<dbReference type="Proteomes" id="UP000268014">
    <property type="component" value="Unassembled WGS sequence"/>
</dbReference>
<dbReference type="WBParaSite" id="HPLM_0000078801-mRNA-1">
    <property type="protein sequence ID" value="HPLM_0000078801-mRNA-1"/>
    <property type="gene ID" value="HPLM_0000078801"/>
</dbReference>
<gene>
    <name evidence="1" type="ORF">HPLM_LOCUS789</name>
</gene>
<reference evidence="3" key="1">
    <citation type="submission" date="2017-02" db="UniProtKB">
        <authorList>
            <consortium name="WormBaseParasite"/>
        </authorList>
    </citation>
    <scope>IDENTIFICATION</scope>
</reference>
<dbReference type="OrthoDB" id="7444419at2759"/>
<accession>A0A0N4VU21</accession>
<sequence length="102" mass="11729">MTCPLTLKSRKSLLTRYCNNLNTIAGRYETDTSLREAQPNAKEIIEFTIELKESIRLAMAQIDRLVDALDEIEEPLTVEQEEQAEEYMNKAHNAVEMQKNSP</sequence>
<protein>
    <submittedName>
        <fullName evidence="3">Tubulin-specific chaperone A</fullName>
    </submittedName>
</protein>